<sequence length="68" mass="7555">DFRPLCCLAEWLSLGATEKNISPSRSTGQIRVSRLLPAVKHSPTAIDKAKHHMPGEGHEHALLNDCRR</sequence>
<dbReference type="Proteomes" id="UP001138997">
    <property type="component" value="Unassembled WGS sequence"/>
</dbReference>
<comment type="caution">
    <text evidence="2">The sequence shown here is derived from an EMBL/GenBank/DDBJ whole genome shotgun (WGS) entry which is preliminary data.</text>
</comment>
<dbReference type="AlphaFoldDB" id="A0A9X1NQ50"/>
<feature type="region of interest" description="Disordered" evidence="1">
    <location>
        <begin position="45"/>
        <end position="68"/>
    </location>
</feature>
<name>A0A9X1NQ50_9ACTN</name>
<organism evidence="2 3">
    <name type="scientific">Kineosporia babensis</name>
    <dbReference type="NCBI Taxonomy" id="499548"/>
    <lineage>
        <taxon>Bacteria</taxon>
        <taxon>Bacillati</taxon>
        <taxon>Actinomycetota</taxon>
        <taxon>Actinomycetes</taxon>
        <taxon>Kineosporiales</taxon>
        <taxon>Kineosporiaceae</taxon>
        <taxon>Kineosporia</taxon>
    </lineage>
</organism>
<gene>
    <name evidence="2" type="ORF">LR394_40760</name>
</gene>
<reference evidence="2" key="1">
    <citation type="submission" date="2021-11" db="EMBL/GenBank/DDBJ databases">
        <title>Streptomyces corallinus and Kineosporia corallina sp. nov., two new coral-derived marine actinobacteria.</title>
        <authorList>
            <person name="Buangrab K."/>
            <person name="Sutthacheep M."/>
            <person name="Yeemin T."/>
            <person name="Harunari E."/>
            <person name="Igarashi Y."/>
            <person name="Sripreechasak P."/>
            <person name="Kanchanasin P."/>
            <person name="Tanasupawat S."/>
            <person name="Phongsopitanun W."/>
        </authorList>
    </citation>
    <scope>NUCLEOTIDE SEQUENCE</scope>
    <source>
        <strain evidence="2">JCM 31032</strain>
    </source>
</reference>
<feature type="compositionally biased region" description="Basic and acidic residues" evidence="1">
    <location>
        <begin position="53"/>
        <end position="68"/>
    </location>
</feature>
<feature type="non-terminal residue" evidence="2">
    <location>
        <position position="1"/>
    </location>
</feature>
<dbReference type="EMBL" id="JAJOMB010000054">
    <property type="protein sequence ID" value="MCD5317241.1"/>
    <property type="molecule type" value="Genomic_DNA"/>
</dbReference>
<proteinExistence type="predicted"/>
<evidence type="ECO:0000256" key="1">
    <source>
        <dbReference type="SAM" id="MobiDB-lite"/>
    </source>
</evidence>
<evidence type="ECO:0000313" key="2">
    <source>
        <dbReference type="EMBL" id="MCD5317241.1"/>
    </source>
</evidence>
<dbReference type="RefSeq" id="WP_231450091.1">
    <property type="nucleotide sequence ID" value="NZ_JAJOMB010000054.1"/>
</dbReference>
<keyword evidence="3" id="KW-1185">Reference proteome</keyword>
<evidence type="ECO:0000313" key="3">
    <source>
        <dbReference type="Proteomes" id="UP001138997"/>
    </source>
</evidence>
<accession>A0A9X1NQ50</accession>
<protein>
    <submittedName>
        <fullName evidence="2">Uncharacterized protein</fullName>
    </submittedName>
</protein>